<name>A0A3M7PRG5_BRAPC</name>
<dbReference type="Proteomes" id="UP000276133">
    <property type="component" value="Unassembled WGS sequence"/>
</dbReference>
<dbReference type="AlphaFoldDB" id="A0A3M7PRG5"/>
<protein>
    <submittedName>
        <fullName evidence="1">Uncharacterized protein</fullName>
    </submittedName>
</protein>
<dbReference type="EMBL" id="REGN01009191">
    <property type="protein sequence ID" value="RNA01737.1"/>
    <property type="molecule type" value="Genomic_DNA"/>
</dbReference>
<accession>A0A3M7PRG5</accession>
<evidence type="ECO:0000313" key="2">
    <source>
        <dbReference type="Proteomes" id="UP000276133"/>
    </source>
</evidence>
<evidence type="ECO:0000313" key="1">
    <source>
        <dbReference type="EMBL" id="RNA01737.1"/>
    </source>
</evidence>
<reference evidence="1 2" key="1">
    <citation type="journal article" date="2018" name="Sci. Rep.">
        <title>Genomic signatures of local adaptation to the degree of environmental predictability in rotifers.</title>
        <authorList>
            <person name="Franch-Gras L."/>
            <person name="Hahn C."/>
            <person name="Garcia-Roger E.M."/>
            <person name="Carmona M.J."/>
            <person name="Serra M."/>
            <person name="Gomez A."/>
        </authorList>
    </citation>
    <scope>NUCLEOTIDE SEQUENCE [LARGE SCALE GENOMIC DNA]</scope>
    <source>
        <strain evidence="1">HYR1</strain>
    </source>
</reference>
<comment type="caution">
    <text evidence="1">The sequence shown here is derived from an EMBL/GenBank/DDBJ whole genome shotgun (WGS) entry which is preliminary data.</text>
</comment>
<gene>
    <name evidence="1" type="ORF">BpHYR1_015616</name>
</gene>
<organism evidence="1 2">
    <name type="scientific">Brachionus plicatilis</name>
    <name type="common">Marine rotifer</name>
    <name type="synonym">Brachionus muelleri</name>
    <dbReference type="NCBI Taxonomy" id="10195"/>
    <lineage>
        <taxon>Eukaryota</taxon>
        <taxon>Metazoa</taxon>
        <taxon>Spiralia</taxon>
        <taxon>Gnathifera</taxon>
        <taxon>Rotifera</taxon>
        <taxon>Eurotatoria</taxon>
        <taxon>Monogononta</taxon>
        <taxon>Pseudotrocha</taxon>
        <taxon>Ploima</taxon>
        <taxon>Brachionidae</taxon>
        <taxon>Brachionus</taxon>
    </lineage>
</organism>
<sequence>MMIQYSMSRAIGNDDDLLIGRSAFNTFKLLNLLSYLNLIQKRTWKMIRIGIKLHFVKVNPESIVEIY</sequence>
<keyword evidence="2" id="KW-1185">Reference proteome</keyword>
<proteinExistence type="predicted"/>